<dbReference type="GO" id="GO:0005634">
    <property type="term" value="C:nucleus"/>
    <property type="evidence" value="ECO:0007669"/>
    <property type="project" value="TreeGrafter"/>
</dbReference>
<feature type="domain" description="Protein kinase" evidence="11">
    <location>
        <begin position="1"/>
        <end position="293"/>
    </location>
</feature>
<sequence>MVSEYLHSRGVAHRDLKPENLLLDDADNLKISDFGLATLFRYQGREREMEKCCGTLPYIAPEVVKRRPYPAQPADIWSCGIILVAMLAGELPWDEPTVACLEYTDWKLCNVIRNCSCCKSRCSTKCAHFFSLVLYIALSKLCLPPSLMLCHLSSSFSRTQSSVSLSFMSLPLSHLSISPSFPFIYLSLFPIYLSLYLFPIYLSLYLFPIYLSLYLFPIYLSLSPKFPHLSLSLPPCICLSLPNVFVSPPPPHLSVSVSPPICLSPPISLLRKILQENYTKRYTIAHIRKNQWFTKSIKKVLSTRLDSSSPCDSRSLKRICSGLDQASPLPSERVDQPFSLSQPDVPTRYTESPHSSLESLKAISYSQPTRPDHMMLCSQNQTQESQSSGPRLVRRLTRFFVKTNQERTVNELKRVFDSLGFTWKKNSLGLFTIRTLDRRKMPLVFKAVLGREQQFINFSSSLSLLSFFFAFVPAFFFLFLCPCFLFSFPLSLLSFFFSFVPAFFFLFLCPCFLFSFSFFLCPSFLLLFFFFSSLSLLLLSPALFIFFSFFSLSFIFLLLSPCSLFFSPFSLLSFIFFFFFLPALFYFLLLLSPCSLLFSSSSFSLLFERGDGIQFKRNFVKIRNSLQPVIRSVPTVTAWASIPASMATNDEESTQNNPEKNFFVSLSLSLSLCGWLFLDYFFISLSFLFLICFISLILSVTLLLFPFGDSLASFIFDFVSFYLSTWFLFFLCLSLSLLSPLSLYLLFSLSLA</sequence>
<feature type="transmembrane region" description="Helical" evidence="10">
    <location>
        <begin position="191"/>
        <end position="216"/>
    </location>
</feature>
<evidence type="ECO:0000256" key="8">
    <source>
        <dbReference type="ARBA" id="ARBA00048679"/>
    </source>
</evidence>
<feature type="compositionally biased region" description="Polar residues" evidence="9">
    <location>
        <begin position="338"/>
        <end position="354"/>
    </location>
</feature>
<keyword evidence="10" id="KW-0472">Membrane</keyword>
<dbReference type="Pfam" id="PF00069">
    <property type="entry name" value="Pkinase"/>
    <property type="match status" value="1"/>
</dbReference>
<keyword evidence="2" id="KW-0723">Serine/threonine-protein kinase</keyword>
<comment type="catalytic activity">
    <reaction evidence="8">
        <text>L-seryl-[protein] + ATP = O-phospho-L-seryl-[protein] + ADP + H(+)</text>
        <dbReference type="Rhea" id="RHEA:17989"/>
        <dbReference type="Rhea" id="RHEA-COMP:9863"/>
        <dbReference type="Rhea" id="RHEA-COMP:11604"/>
        <dbReference type="ChEBI" id="CHEBI:15378"/>
        <dbReference type="ChEBI" id="CHEBI:29999"/>
        <dbReference type="ChEBI" id="CHEBI:30616"/>
        <dbReference type="ChEBI" id="CHEBI:83421"/>
        <dbReference type="ChEBI" id="CHEBI:456216"/>
        <dbReference type="EC" id="2.7.11.1"/>
    </reaction>
</comment>
<feature type="transmembrane region" description="Helical" evidence="10">
    <location>
        <begin position="455"/>
        <end position="480"/>
    </location>
</feature>
<dbReference type="SUPFAM" id="SSF56112">
    <property type="entry name" value="Protein kinase-like (PK-like)"/>
    <property type="match status" value="1"/>
</dbReference>
<feature type="transmembrane region" description="Helical" evidence="10">
    <location>
        <begin position="571"/>
        <end position="598"/>
    </location>
</feature>
<dbReference type="GO" id="GO:0004674">
    <property type="term" value="F:protein serine/threonine kinase activity"/>
    <property type="evidence" value="ECO:0007669"/>
    <property type="project" value="UniProtKB-KW"/>
</dbReference>
<evidence type="ECO:0000256" key="6">
    <source>
        <dbReference type="ARBA" id="ARBA00022840"/>
    </source>
</evidence>
<dbReference type="PANTHER" id="PTHR43895">
    <property type="entry name" value="CALCIUM/CALMODULIN-DEPENDENT PROTEIN KINASE KINASE-RELATED"/>
    <property type="match status" value="1"/>
</dbReference>
<evidence type="ECO:0000256" key="9">
    <source>
        <dbReference type="SAM" id="MobiDB-lite"/>
    </source>
</evidence>
<organism evidence="12 13">
    <name type="scientific">Acanthosepion pharaonis</name>
    <name type="common">Pharaoh cuttlefish</name>
    <name type="synonym">Sepia pharaonis</name>
    <dbReference type="NCBI Taxonomy" id="158019"/>
    <lineage>
        <taxon>Eukaryota</taxon>
        <taxon>Metazoa</taxon>
        <taxon>Spiralia</taxon>
        <taxon>Lophotrochozoa</taxon>
        <taxon>Mollusca</taxon>
        <taxon>Cephalopoda</taxon>
        <taxon>Coleoidea</taxon>
        <taxon>Decapodiformes</taxon>
        <taxon>Sepiida</taxon>
        <taxon>Sepiina</taxon>
        <taxon>Sepiidae</taxon>
        <taxon>Acanthosepion</taxon>
    </lineage>
</organism>
<comment type="caution">
    <text evidence="12">The sequence shown here is derived from an EMBL/GenBank/DDBJ whole genome shotgun (WGS) entry which is preliminary data.</text>
</comment>
<dbReference type="PROSITE" id="PS00108">
    <property type="entry name" value="PROTEIN_KINASE_ST"/>
    <property type="match status" value="1"/>
</dbReference>
<evidence type="ECO:0000313" key="13">
    <source>
        <dbReference type="Proteomes" id="UP000597762"/>
    </source>
</evidence>
<dbReference type="EMBL" id="CAHIKZ030000605">
    <property type="protein sequence ID" value="CAE1228986.1"/>
    <property type="molecule type" value="Genomic_DNA"/>
</dbReference>
<evidence type="ECO:0000256" key="3">
    <source>
        <dbReference type="ARBA" id="ARBA00022679"/>
    </source>
</evidence>
<feature type="region of interest" description="Disordered" evidence="9">
    <location>
        <begin position="327"/>
        <end position="354"/>
    </location>
</feature>
<dbReference type="PROSITE" id="PS50011">
    <property type="entry name" value="PROTEIN_KINASE_DOM"/>
    <property type="match status" value="1"/>
</dbReference>
<evidence type="ECO:0000256" key="7">
    <source>
        <dbReference type="ARBA" id="ARBA00047899"/>
    </source>
</evidence>
<dbReference type="InterPro" id="IPR011009">
    <property type="entry name" value="Kinase-like_dom_sf"/>
</dbReference>
<evidence type="ECO:0000259" key="11">
    <source>
        <dbReference type="PROSITE" id="PS50011"/>
    </source>
</evidence>
<name>A0A812BI36_ACAPH</name>
<feature type="transmembrane region" description="Helical" evidence="10">
    <location>
        <begin position="725"/>
        <end position="747"/>
    </location>
</feature>
<dbReference type="PANTHER" id="PTHR43895:SF32">
    <property type="entry name" value="SERINE_THREONINE-PROTEIN KINASE CHK1"/>
    <property type="match status" value="1"/>
</dbReference>
<keyword evidence="3 12" id="KW-0808">Transferase</keyword>
<dbReference type="SMART" id="SM00220">
    <property type="entry name" value="S_TKc"/>
    <property type="match status" value="1"/>
</dbReference>
<protein>
    <recommendedName>
        <fullName evidence="1">non-specific serine/threonine protein kinase</fullName>
        <ecNumber evidence="1">2.7.11.1</ecNumber>
    </recommendedName>
</protein>
<proteinExistence type="predicted"/>
<keyword evidence="4" id="KW-0547">Nucleotide-binding</keyword>
<feature type="transmembrane region" description="Helical" evidence="10">
    <location>
        <begin position="127"/>
        <end position="150"/>
    </location>
</feature>
<accession>A0A812BI36</accession>
<keyword evidence="10" id="KW-1133">Transmembrane helix</keyword>
<evidence type="ECO:0000256" key="2">
    <source>
        <dbReference type="ARBA" id="ARBA00022527"/>
    </source>
</evidence>
<dbReference type="GO" id="GO:0007095">
    <property type="term" value="P:mitotic G2 DNA damage checkpoint signaling"/>
    <property type="evidence" value="ECO:0007669"/>
    <property type="project" value="TreeGrafter"/>
</dbReference>
<keyword evidence="6" id="KW-0067">ATP-binding</keyword>
<dbReference type="Proteomes" id="UP000597762">
    <property type="component" value="Unassembled WGS sequence"/>
</dbReference>
<evidence type="ECO:0000256" key="4">
    <source>
        <dbReference type="ARBA" id="ARBA00022741"/>
    </source>
</evidence>
<dbReference type="InterPro" id="IPR008271">
    <property type="entry name" value="Ser/Thr_kinase_AS"/>
</dbReference>
<feature type="transmembrane region" description="Helical" evidence="10">
    <location>
        <begin position="685"/>
        <end position="705"/>
    </location>
</feature>
<comment type="catalytic activity">
    <reaction evidence="7">
        <text>L-threonyl-[protein] + ATP = O-phospho-L-threonyl-[protein] + ADP + H(+)</text>
        <dbReference type="Rhea" id="RHEA:46608"/>
        <dbReference type="Rhea" id="RHEA-COMP:11060"/>
        <dbReference type="Rhea" id="RHEA-COMP:11605"/>
        <dbReference type="ChEBI" id="CHEBI:15378"/>
        <dbReference type="ChEBI" id="CHEBI:30013"/>
        <dbReference type="ChEBI" id="CHEBI:30616"/>
        <dbReference type="ChEBI" id="CHEBI:61977"/>
        <dbReference type="ChEBI" id="CHEBI:456216"/>
        <dbReference type="EC" id="2.7.11.1"/>
    </reaction>
</comment>
<evidence type="ECO:0000256" key="10">
    <source>
        <dbReference type="SAM" id="Phobius"/>
    </source>
</evidence>
<evidence type="ECO:0000256" key="5">
    <source>
        <dbReference type="ARBA" id="ARBA00022777"/>
    </source>
</evidence>
<feature type="transmembrane region" description="Helical" evidence="10">
    <location>
        <begin position="486"/>
        <end position="507"/>
    </location>
</feature>
<dbReference type="EC" id="2.7.11.1" evidence="1"/>
<dbReference type="AlphaFoldDB" id="A0A812BI36"/>
<keyword evidence="10" id="KW-0812">Transmembrane</keyword>
<reference evidence="12" key="1">
    <citation type="submission" date="2021-01" db="EMBL/GenBank/DDBJ databases">
        <authorList>
            <person name="Li R."/>
            <person name="Bekaert M."/>
        </authorList>
    </citation>
    <scope>NUCLEOTIDE SEQUENCE</scope>
    <source>
        <strain evidence="12">Farmed</strain>
    </source>
</reference>
<keyword evidence="5" id="KW-0418">Kinase</keyword>
<evidence type="ECO:0000313" key="12">
    <source>
        <dbReference type="EMBL" id="CAE1228986.1"/>
    </source>
</evidence>
<dbReference type="OrthoDB" id="539158at2759"/>
<evidence type="ECO:0000256" key="1">
    <source>
        <dbReference type="ARBA" id="ARBA00012513"/>
    </source>
</evidence>
<dbReference type="InterPro" id="IPR000719">
    <property type="entry name" value="Prot_kinase_dom"/>
</dbReference>
<keyword evidence="13" id="KW-1185">Reference proteome</keyword>
<dbReference type="GO" id="GO:0005524">
    <property type="term" value="F:ATP binding"/>
    <property type="evidence" value="ECO:0007669"/>
    <property type="project" value="UniProtKB-KW"/>
</dbReference>
<dbReference type="Gene3D" id="1.10.510.10">
    <property type="entry name" value="Transferase(Phosphotransferase) domain 1"/>
    <property type="match status" value="1"/>
</dbReference>
<dbReference type="GO" id="GO:0035861">
    <property type="term" value="C:site of double-strand break"/>
    <property type="evidence" value="ECO:0007669"/>
    <property type="project" value="TreeGrafter"/>
</dbReference>
<dbReference type="GO" id="GO:0005737">
    <property type="term" value="C:cytoplasm"/>
    <property type="evidence" value="ECO:0007669"/>
    <property type="project" value="TreeGrafter"/>
</dbReference>
<gene>
    <name evidence="12" type="ORF">SPHA_17056</name>
</gene>